<feature type="non-terminal residue" evidence="9">
    <location>
        <position position="1"/>
    </location>
</feature>
<comment type="similarity">
    <text evidence="1">Belongs to the peptidase S1 family.</text>
</comment>
<dbReference type="MEROPS" id="S01.166"/>
<dbReference type="InterPro" id="IPR001254">
    <property type="entry name" value="Trypsin_dom"/>
</dbReference>
<reference evidence="9" key="1">
    <citation type="journal article" date="2009" name="Insect Mol. Biol.">
        <title>Analysis of Rickettsia typhi-infected and uninfected cat flea (Ctenocephalides felis) midgut cDNA libraries: deciphering molecular pathways involved in host response to R. typhi infection.</title>
        <authorList>
            <person name="Dreher-Lesnick S.M."/>
            <person name="Ceraul S.M."/>
            <person name="Lesnick S.C."/>
            <person name="Gillespie J.J."/>
            <person name="Anderson J.M."/>
            <person name="Jochim R.C."/>
            <person name="Valenzuela J.G."/>
            <person name="Azad A.F."/>
        </authorList>
    </citation>
    <scope>NUCLEOTIDE SEQUENCE</scope>
    <source>
        <strain evidence="9">CFGFIL1_A05</strain>
        <tissue evidence="9">Midgut</tissue>
    </source>
</reference>
<dbReference type="SMART" id="SM00020">
    <property type="entry name" value="Tryp_SPc"/>
    <property type="match status" value="1"/>
</dbReference>
<dbReference type="Pfam" id="PF00089">
    <property type="entry name" value="Trypsin"/>
    <property type="match status" value="1"/>
</dbReference>
<evidence type="ECO:0000256" key="7">
    <source>
        <dbReference type="SAM" id="SignalP"/>
    </source>
</evidence>
<dbReference type="InterPro" id="IPR001314">
    <property type="entry name" value="Peptidase_S1A"/>
</dbReference>
<dbReference type="PROSITE" id="PS00135">
    <property type="entry name" value="TRYPSIN_SER"/>
    <property type="match status" value="1"/>
</dbReference>
<feature type="signal peptide" evidence="7">
    <location>
        <begin position="1"/>
        <end position="25"/>
    </location>
</feature>
<feature type="domain" description="Peptidase S1" evidence="8">
    <location>
        <begin position="35"/>
        <end position="254"/>
    </location>
</feature>
<dbReference type="GO" id="GO:0006508">
    <property type="term" value="P:proteolysis"/>
    <property type="evidence" value="ECO:0007669"/>
    <property type="project" value="UniProtKB-KW"/>
</dbReference>
<dbReference type="PROSITE" id="PS50240">
    <property type="entry name" value="TRYPSIN_DOM"/>
    <property type="match status" value="1"/>
</dbReference>
<sequence length="254" mass="27961">LHSLTAKMRVFVGLFIFLSATCAFGQSTSNDHTRIVGGADAAPGSAPFQVSLRDKFLKHFCGGSILNEKWVLTAAHCLVAGRLSSIYVGSNKLNKGGRYYDVKKYIVHEEYNPKTLYADIGLIEVDEEIQFNNLVKPIPRRKEALVGKESVTALGWGLTKHDGKNSPNNLQKIELETQTKDMCELRGGVEANSHICTYTGEGKGICFGDSGSALTYKDELVGVSSFILMKCAHGFPDFFASVVFFNDWIDNHIK</sequence>
<dbReference type="Gene3D" id="2.40.10.10">
    <property type="entry name" value="Trypsin-like serine proteases"/>
    <property type="match status" value="2"/>
</dbReference>
<keyword evidence="5" id="KW-1015">Disulfide bond</keyword>
<evidence type="ECO:0000259" key="8">
    <source>
        <dbReference type="PROSITE" id="PS50240"/>
    </source>
</evidence>
<dbReference type="CDD" id="cd00190">
    <property type="entry name" value="Tryp_SPc"/>
    <property type="match status" value="1"/>
</dbReference>
<dbReference type="InterPro" id="IPR050430">
    <property type="entry name" value="Peptidase_S1"/>
</dbReference>
<dbReference type="FunFam" id="2.40.10.10:FF:000073">
    <property type="entry name" value="Trypsin alpha"/>
    <property type="match status" value="1"/>
</dbReference>
<dbReference type="SUPFAM" id="SSF50494">
    <property type="entry name" value="Trypsin-like serine proteases"/>
    <property type="match status" value="1"/>
</dbReference>
<accession>D0V543</accession>
<evidence type="ECO:0000256" key="6">
    <source>
        <dbReference type="RuleBase" id="RU363034"/>
    </source>
</evidence>
<dbReference type="EMBL" id="GU018007">
    <property type="protein sequence ID" value="ACY24341.1"/>
    <property type="molecule type" value="mRNA"/>
</dbReference>
<dbReference type="PRINTS" id="PR00722">
    <property type="entry name" value="CHYMOTRYPSIN"/>
</dbReference>
<evidence type="ECO:0000256" key="5">
    <source>
        <dbReference type="ARBA" id="ARBA00023157"/>
    </source>
</evidence>
<dbReference type="PROSITE" id="PS00134">
    <property type="entry name" value="TRYPSIN_HIS"/>
    <property type="match status" value="1"/>
</dbReference>
<evidence type="ECO:0000256" key="1">
    <source>
        <dbReference type="ARBA" id="ARBA00007664"/>
    </source>
</evidence>
<feature type="chain" id="PRO_5003017842" evidence="7">
    <location>
        <begin position="26"/>
        <end position="254"/>
    </location>
</feature>
<dbReference type="AlphaFoldDB" id="D0V543"/>
<keyword evidence="4 6" id="KW-0720">Serine protease</keyword>
<dbReference type="OrthoDB" id="60866at2759"/>
<evidence type="ECO:0000256" key="4">
    <source>
        <dbReference type="ARBA" id="ARBA00022825"/>
    </source>
</evidence>
<evidence type="ECO:0000256" key="3">
    <source>
        <dbReference type="ARBA" id="ARBA00022801"/>
    </source>
</evidence>
<protein>
    <submittedName>
        <fullName evidence="9">Chymotrypsin</fullName>
    </submittedName>
</protein>
<evidence type="ECO:0000256" key="2">
    <source>
        <dbReference type="ARBA" id="ARBA00022670"/>
    </source>
</evidence>
<dbReference type="InterPro" id="IPR033116">
    <property type="entry name" value="TRYPSIN_SER"/>
</dbReference>
<keyword evidence="2 6" id="KW-0645">Protease</keyword>
<dbReference type="GO" id="GO:0004252">
    <property type="term" value="F:serine-type endopeptidase activity"/>
    <property type="evidence" value="ECO:0007669"/>
    <property type="project" value="InterPro"/>
</dbReference>
<dbReference type="PANTHER" id="PTHR24276:SF96">
    <property type="entry name" value="PEPTIDASE S1 DOMAIN-CONTAINING PROTEIN"/>
    <property type="match status" value="1"/>
</dbReference>
<dbReference type="InterPro" id="IPR009003">
    <property type="entry name" value="Peptidase_S1_PA"/>
</dbReference>
<organism evidence="9">
    <name type="scientific">Ctenocephalides felis</name>
    <name type="common">Cat flea</name>
    <dbReference type="NCBI Taxonomy" id="7515"/>
    <lineage>
        <taxon>Eukaryota</taxon>
        <taxon>Metazoa</taxon>
        <taxon>Ecdysozoa</taxon>
        <taxon>Arthropoda</taxon>
        <taxon>Hexapoda</taxon>
        <taxon>Insecta</taxon>
        <taxon>Pterygota</taxon>
        <taxon>Neoptera</taxon>
        <taxon>Endopterygota</taxon>
        <taxon>Siphonaptera</taxon>
        <taxon>Pulicidae</taxon>
        <taxon>Archaeopsyllinae</taxon>
        <taxon>Ctenocephalides</taxon>
    </lineage>
</organism>
<evidence type="ECO:0000313" key="9">
    <source>
        <dbReference type="EMBL" id="ACY24341.1"/>
    </source>
</evidence>
<dbReference type="PANTHER" id="PTHR24276">
    <property type="entry name" value="POLYSERASE-RELATED"/>
    <property type="match status" value="1"/>
</dbReference>
<keyword evidence="3 6" id="KW-0378">Hydrolase</keyword>
<proteinExistence type="evidence at transcript level"/>
<dbReference type="InterPro" id="IPR018114">
    <property type="entry name" value="TRYPSIN_HIS"/>
</dbReference>
<dbReference type="InterPro" id="IPR043504">
    <property type="entry name" value="Peptidase_S1_PA_chymotrypsin"/>
</dbReference>
<name>D0V543_CTEFE</name>
<keyword evidence="7" id="KW-0732">Signal</keyword>